<protein>
    <submittedName>
        <fullName evidence="1">PIG-L family deacetylase</fullName>
    </submittedName>
</protein>
<gene>
    <name evidence="1" type="ORF">F6464_00545</name>
</gene>
<dbReference type="EMBL" id="WAEM01000001">
    <property type="protein sequence ID" value="KAB1157604.1"/>
    <property type="molecule type" value="Genomic_DNA"/>
</dbReference>
<dbReference type="SUPFAM" id="SSF102588">
    <property type="entry name" value="LmbE-like"/>
    <property type="match status" value="1"/>
</dbReference>
<name>A0A7J5AJ54_9FLAO</name>
<proteinExistence type="predicted"/>
<keyword evidence="2" id="KW-1185">Reference proteome</keyword>
<evidence type="ECO:0000313" key="2">
    <source>
        <dbReference type="Proteomes" id="UP000490922"/>
    </source>
</evidence>
<dbReference type="OrthoDB" id="9790023at2"/>
<dbReference type="AlphaFoldDB" id="A0A7J5AJ54"/>
<reference evidence="1 2" key="1">
    <citation type="submission" date="2019-09" db="EMBL/GenBank/DDBJ databases">
        <title>Flavobacterium sp. nov., isolated from glacier ice.</title>
        <authorList>
            <person name="Liu Q."/>
        </authorList>
    </citation>
    <scope>NUCLEOTIDE SEQUENCE [LARGE SCALE GENOMIC DNA]</scope>
    <source>
        <strain evidence="1 2">NBRC 112527</strain>
    </source>
</reference>
<organism evidence="1 2">
    <name type="scientific">Flavobacterium luteum</name>
    <dbReference type="NCBI Taxonomy" id="2026654"/>
    <lineage>
        <taxon>Bacteria</taxon>
        <taxon>Pseudomonadati</taxon>
        <taxon>Bacteroidota</taxon>
        <taxon>Flavobacteriia</taxon>
        <taxon>Flavobacteriales</taxon>
        <taxon>Flavobacteriaceae</taxon>
        <taxon>Flavobacterium</taxon>
    </lineage>
</organism>
<sequence length="209" mass="24535">MESKAHKTVAIIVAHPDDEILWAGGTLLNNPQWECFIISLCRKNDEDRSLKFYRVLKIINAQGVMGNLDDEPEQKPLNIFEVEQKILELLPKKHFDLVMTHSPFGEYTKHLRHEEIGKAVILLWNKGEIATNQLWAFAYDDGNKKYYPKAIENAFYFEKLQKETWIKKYNLITKIYGFKKNSWEAKTTPIVEAFWIFKNPNNALDFLNK</sequence>
<dbReference type="Gene3D" id="3.40.50.10320">
    <property type="entry name" value="LmbE-like"/>
    <property type="match status" value="1"/>
</dbReference>
<comment type="caution">
    <text evidence="1">The sequence shown here is derived from an EMBL/GenBank/DDBJ whole genome shotgun (WGS) entry which is preliminary data.</text>
</comment>
<accession>A0A7J5AJ54</accession>
<evidence type="ECO:0000313" key="1">
    <source>
        <dbReference type="EMBL" id="KAB1157604.1"/>
    </source>
</evidence>
<dbReference type="Proteomes" id="UP000490922">
    <property type="component" value="Unassembled WGS sequence"/>
</dbReference>
<dbReference type="RefSeq" id="WP_151105798.1">
    <property type="nucleotide sequence ID" value="NZ_WAEM01000001.1"/>
</dbReference>
<dbReference type="InterPro" id="IPR024078">
    <property type="entry name" value="LmbE-like_dom_sf"/>
</dbReference>